<evidence type="ECO:0000313" key="3">
    <source>
        <dbReference type="Proteomes" id="UP000697297"/>
    </source>
</evidence>
<evidence type="ECO:0000313" key="1">
    <source>
        <dbReference type="EMBL" id="KAG7730222.1"/>
    </source>
</evidence>
<reference evidence="1 3" key="1">
    <citation type="journal article" date="2021" name="G3 (Bethesda)">
        <title>Genomic diversity, chromosomal rearrangements, and interspecies hybridization in the ogataea polymorpha species complex.</title>
        <authorList>
            <person name="Hanson S.J."/>
            <person name="Cinneide E.O."/>
            <person name="Salzberg L.I."/>
            <person name="Wolfe K.H."/>
            <person name="McGowan J."/>
            <person name="Fitzpatrick D.A."/>
            <person name="Matlin K."/>
        </authorList>
    </citation>
    <scope>NUCLEOTIDE SEQUENCE</scope>
    <source>
        <strain evidence="2">81-436-3</strain>
        <strain evidence="1">83-405-1</strain>
    </source>
</reference>
<organism evidence="1 4">
    <name type="scientific">Ogataea haglerorum</name>
    <dbReference type="NCBI Taxonomy" id="1937702"/>
    <lineage>
        <taxon>Eukaryota</taxon>
        <taxon>Fungi</taxon>
        <taxon>Dikarya</taxon>
        <taxon>Ascomycota</taxon>
        <taxon>Saccharomycotina</taxon>
        <taxon>Pichiomycetes</taxon>
        <taxon>Pichiales</taxon>
        <taxon>Pichiaceae</taxon>
        <taxon>Ogataea</taxon>
    </lineage>
</organism>
<evidence type="ECO:0000313" key="4">
    <source>
        <dbReference type="Proteomes" id="UP000738402"/>
    </source>
</evidence>
<accession>A0AAN6I313</accession>
<evidence type="ECO:0000313" key="2">
    <source>
        <dbReference type="EMBL" id="KAG7768733.1"/>
    </source>
</evidence>
<dbReference type="AlphaFoldDB" id="A0AAN6I313"/>
<dbReference type="EMBL" id="JAHLUN010000001">
    <property type="protein sequence ID" value="KAG7768733.1"/>
    <property type="molecule type" value="Genomic_DNA"/>
</dbReference>
<keyword evidence="3" id="KW-1185">Reference proteome</keyword>
<dbReference type="EMBL" id="JAHLUH010000001">
    <property type="protein sequence ID" value="KAG7730222.1"/>
    <property type="molecule type" value="Genomic_DNA"/>
</dbReference>
<name>A0AAN6I313_9ASCO</name>
<sequence>MVLQEASLPETVESYGGASNLTNGATRFTKVKTKLLFGEHTLNFSLPDKDVTKLPRAKLFKIAANRAMSTCCLSFECMATPQRSLLLFLAELDENPIGGETGPATEKDEFVHVPNPRKDFGTLFQGMVC</sequence>
<dbReference type="Proteomes" id="UP000697297">
    <property type="component" value="Unassembled WGS sequence"/>
</dbReference>
<comment type="caution">
    <text evidence="1">The sequence shown here is derived from an EMBL/GenBank/DDBJ whole genome shotgun (WGS) entry which is preliminary data.</text>
</comment>
<gene>
    <name evidence="1" type="ORF">KL933_000017</name>
    <name evidence="2" type="ORF">KL946_000016</name>
</gene>
<proteinExistence type="predicted"/>
<protein>
    <submittedName>
        <fullName evidence="1">Uncharacterized protein</fullName>
    </submittedName>
</protein>
<dbReference type="Proteomes" id="UP000738402">
    <property type="component" value="Unassembled WGS sequence"/>
</dbReference>